<dbReference type="InterPro" id="IPR036388">
    <property type="entry name" value="WH-like_DNA-bd_sf"/>
</dbReference>
<dbReference type="SUPFAM" id="SSF46785">
    <property type="entry name" value="Winged helix' DNA-binding domain"/>
    <property type="match status" value="1"/>
</dbReference>
<gene>
    <name evidence="1" type="ORF">ACFQ2N_10095</name>
</gene>
<accession>A0ABW3LYG6</accession>
<dbReference type="Gene3D" id="1.10.10.10">
    <property type="entry name" value="Winged helix-like DNA-binding domain superfamily/Winged helix DNA-binding domain"/>
    <property type="match status" value="1"/>
</dbReference>
<proteinExistence type="predicted"/>
<evidence type="ECO:0000313" key="1">
    <source>
        <dbReference type="EMBL" id="MFD1042697.1"/>
    </source>
</evidence>
<protein>
    <submittedName>
        <fullName evidence="1">Helix-turn-helix domain-containing protein</fullName>
    </submittedName>
</protein>
<organism evidence="1 2">
    <name type="scientific">Pseudoxanthomonas kaohsiungensis</name>
    <dbReference type="NCBI Taxonomy" id="283923"/>
    <lineage>
        <taxon>Bacteria</taxon>
        <taxon>Pseudomonadati</taxon>
        <taxon>Pseudomonadota</taxon>
        <taxon>Gammaproteobacteria</taxon>
        <taxon>Lysobacterales</taxon>
        <taxon>Lysobacteraceae</taxon>
        <taxon>Pseudoxanthomonas</taxon>
    </lineage>
</organism>
<dbReference type="Proteomes" id="UP001597033">
    <property type="component" value="Unassembled WGS sequence"/>
</dbReference>
<name>A0ABW3LYG6_9GAMM</name>
<dbReference type="RefSeq" id="WP_162378475.1">
    <property type="nucleotide sequence ID" value="NZ_JBHTKN010000006.1"/>
</dbReference>
<keyword evidence="2" id="KW-1185">Reference proteome</keyword>
<dbReference type="InterPro" id="IPR036390">
    <property type="entry name" value="WH_DNA-bd_sf"/>
</dbReference>
<sequence>MDSLIAASARALAGGDALGVLKRIALREDPPALALRGIAMAQLGDLARARELLQQASRGFGPREPLARARCSVAEAEVALALRDLDQPPRTLAAAIDTLQAHGDSANAAHGRVIALRRLLLLGRLGEARAALAQLDGQALPAPLAAIACLAAAELALRAVRTAPAREALAQAQAAATRAGIPALLAEIETTRATLQQVAARQPTAGGERALRLADVEALFASGALVVDGCRLRVRSADAWLPLVRRPVLFALVRGLAMAWPQAAPRDALVAEAFRLRRIDETHRARLRVEIGRLRALLAPWAAIEASGEGFVLLPHDGRAVAMLLPPVDDEHSPLLALLGDGEAWSTTALALALGSSQRTVQRALSALESAGRVRAVGRTRNRRWVAASAGGFATTLLLPASLPAA</sequence>
<evidence type="ECO:0000313" key="2">
    <source>
        <dbReference type="Proteomes" id="UP001597033"/>
    </source>
</evidence>
<reference evidence="2" key="1">
    <citation type="journal article" date="2019" name="Int. J. Syst. Evol. Microbiol.">
        <title>The Global Catalogue of Microorganisms (GCM) 10K type strain sequencing project: providing services to taxonomists for standard genome sequencing and annotation.</title>
        <authorList>
            <consortium name="The Broad Institute Genomics Platform"/>
            <consortium name="The Broad Institute Genome Sequencing Center for Infectious Disease"/>
            <person name="Wu L."/>
            <person name="Ma J."/>
        </authorList>
    </citation>
    <scope>NUCLEOTIDE SEQUENCE [LARGE SCALE GENOMIC DNA]</scope>
    <source>
        <strain evidence="2">CCUG 55854</strain>
    </source>
</reference>
<dbReference type="EMBL" id="JBHTKN010000006">
    <property type="protein sequence ID" value="MFD1042697.1"/>
    <property type="molecule type" value="Genomic_DNA"/>
</dbReference>
<comment type="caution">
    <text evidence="1">The sequence shown here is derived from an EMBL/GenBank/DDBJ whole genome shotgun (WGS) entry which is preliminary data.</text>
</comment>